<dbReference type="InterPro" id="IPR011852">
    <property type="entry name" value="TRAP_TAXI"/>
</dbReference>
<dbReference type="Proteomes" id="UP000597886">
    <property type="component" value="Unassembled WGS sequence"/>
</dbReference>
<dbReference type="PANTHER" id="PTHR42941">
    <property type="entry name" value="SLL1037 PROTEIN"/>
    <property type="match status" value="1"/>
</dbReference>
<protein>
    <recommendedName>
        <fullName evidence="4">TRAP transporter solute receptor, TAXI family</fullName>
    </recommendedName>
</protein>
<name>A0AA90Z3W7_9RHOB</name>
<dbReference type="AlphaFoldDB" id="A0AA90Z3W7"/>
<keyword evidence="1" id="KW-0812">Transmembrane</keyword>
<gene>
    <name evidence="2" type="ORF">GS634_19040</name>
</gene>
<evidence type="ECO:0000313" key="3">
    <source>
        <dbReference type="Proteomes" id="UP000597886"/>
    </source>
</evidence>
<dbReference type="Gene3D" id="3.40.190.10">
    <property type="entry name" value="Periplasmic binding protein-like II"/>
    <property type="match status" value="1"/>
</dbReference>
<feature type="transmembrane region" description="Helical" evidence="1">
    <location>
        <begin position="6"/>
        <end position="24"/>
    </location>
</feature>
<keyword evidence="1" id="KW-1133">Transmembrane helix</keyword>
<dbReference type="EMBL" id="WVRA01000009">
    <property type="protein sequence ID" value="NOE20224.1"/>
    <property type="molecule type" value="Genomic_DNA"/>
</dbReference>
<comment type="caution">
    <text evidence="2">The sequence shown here is derived from an EMBL/GenBank/DDBJ whole genome shotgun (WGS) entry which is preliminary data.</text>
</comment>
<dbReference type="SUPFAM" id="SSF53850">
    <property type="entry name" value="Periplasmic binding protein-like II"/>
    <property type="match status" value="1"/>
</dbReference>
<reference evidence="2" key="1">
    <citation type="submission" date="2019-12" db="EMBL/GenBank/DDBJ databases">
        <title>Ruegeria JWLKs population differentiation of coral mucus and skeleton niches.</title>
        <authorList>
            <person name="Luo D."/>
        </authorList>
    </citation>
    <scope>NUCLEOTIDE SEQUENCE</scope>
    <source>
        <strain evidence="2">HKCCD6181</strain>
    </source>
</reference>
<keyword evidence="1" id="KW-0472">Membrane</keyword>
<sequence>MRLALFILFPIIFVGLLVFLIFGLKPPNSIKLAAGINGGGYCQVGQLYKAELARDGIQVVLVETEGSVENIQRLVSGEVDAAFVQGGLELPQDESLQSLGAFFLNRWWCSAESLVQSELMQENGETYALLQDLRRLVLAPPL</sequence>
<dbReference type="RefSeq" id="WP_171331596.1">
    <property type="nucleotide sequence ID" value="NZ_WVRA01000009.1"/>
</dbReference>
<evidence type="ECO:0000256" key="1">
    <source>
        <dbReference type="SAM" id="Phobius"/>
    </source>
</evidence>
<proteinExistence type="predicted"/>
<evidence type="ECO:0000313" key="2">
    <source>
        <dbReference type="EMBL" id="NOE20224.1"/>
    </source>
</evidence>
<dbReference type="PANTHER" id="PTHR42941:SF1">
    <property type="entry name" value="SLL1037 PROTEIN"/>
    <property type="match status" value="1"/>
</dbReference>
<evidence type="ECO:0008006" key="4">
    <source>
        <dbReference type="Google" id="ProtNLM"/>
    </source>
</evidence>
<accession>A0AA90Z3W7</accession>
<organism evidence="2 3">
    <name type="scientific">Ruegeria atlantica</name>
    <dbReference type="NCBI Taxonomy" id="81569"/>
    <lineage>
        <taxon>Bacteria</taxon>
        <taxon>Pseudomonadati</taxon>
        <taxon>Pseudomonadota</taxon>
        <taxon>Alphaproteobacteria</taxon>
        <taxon>Rhodobacterales</taxon>
        <taxon>Roseobacteraceae</taxon>
        <taxon>Ruegeria</taxon>
    </lineage>
</organism>